<evidence type="ECO:0000256" key="1">
    <source>
        <dbReference type="SAM" id="MobiDB-lite"/>
    </source>
</evidence>
<feature type="compositionally biased region" description="Basic and acidic residues" evidence="1">
    <location>
        <begin position="22"/>
        <end position="31"/>
    </location>
</feature>
<gene>
    <name evidence="2" type="ORF">COLO4_02769</name>
</gene>
<proteinExistence type="predicted"/>
<protein>
    <submittedName>
        <fullName evidence="2">Uncharacterized protein</fullName>
    </submittedName>
</protein>
<reference evidence="3" key="1">
    <citation type="submission" date="2013-09" db="EMBL/GenBank/DDBJ databases">
        <title>Corchorus olitorius genome sequencing.</title>
        <authorList>
            <person name="Alam M."/>
            <person name="Haque M.S."/>
            <person name="Islam M.S."/>
            <person name="Emdad E.M."/>
            <person name="Islam M.M."/>
            <person name="Ahmed B."/>
            <person name="Halim A."/>
            <person name="Hossen Q.M.M."/>
            <person name="Hossain M.Z."/>
            <person name="Ahmed R."/>
            <person name="Khan M.M."/>
            <person name="Islam R."/>
            <person name="Rashid M.M."/>
            <person name="Khan S.A."/>
            <person name="Rahman M.S."/>
            <person name="Alam M."/>
            <person name="Yahiya A.S."/>
            <person name="Khan M.S."/>
            <person name="Azam M.S."/>
            <person name="Haque T."/>
            <person name="Lashkar M.Z.H."/>
            <person name="Akhand A.I."/>
            <person name="Morshed G."/>
            <person name="Roy S."/>
            <person name="Uddin K.S."/>
            <person name="Rabeya T."/>
            <person name="Hossain A.S."/>
            <person name="Chowdhury A."/>
            <person name="Snigdha A.R."/>
            <person name="Mortoza M.S."/>
            <person name="Matin S.A."/>
            <person name="Hoque S.M.E."/>
            <person name="Islam M.K."/>
            <person name="Roy D.K."/>
            <person name="Haider R."/>
            <person name="Moosa M.M."/>
            <person name="Elias S.M."/>
            <person name="Hasan A.M."/>
            <person name="Jahan S."/>
            <person name="Shafiuddin M."/>
            <person name="Mahmood N."/>
            <person name="Shommy N.S."/>
        </authorList>
    </citation>
    <scope>NUCLEOTIDE SEQUENCE [LARGE SCALE GENOMIC DNA]</scope>
    <source>
        <strain evidence="3">cv. O-4</strain>
    </source>
</reference>
<evidence type="ECO:0000313" key="3">
    <source>
        <dbReference type="Proteomes" id="UP000187203"/>
    </source>
</evidence>
<keyword evidence="3" id="KW-1185">Reference proteome</keyword>
<name>A0A1R3L0C8_9ROSI</name>
<sequence length="39" mass="4659">MRQMQIHGKIDEKRNKRTLRSKSFEGEKLLKSESPIDED</sequence>
<feature type="region of interest" description="Disordered" evidence="1">
    <location>
        <begin position="1"/>
        <end position="39"/>
    </location>
</feature>
<dbReference type="EMBL" id="AWUE01006514">
    <property type="protein sequence ID" value="OMP12781.1"/>
    <property type="molecule type" value="Genomic_DNA"/>
</dbReference>
<accession>A0A1R3L0C8</accession>
<dbReference type="Proteomes" id="UP000187203">
    <property type="component" value="Unassembled WGS sequence"/>
</dbReference>
<comment type="caution">
    <text evidence="2">The sequence shown here is derived from an EMBL/GenBank/DDBJ whole genome shotgun (WGS) entry which is preliminary data.</text>
</comment>
<evidence type="ECO:0000313" key="2">
    <source>
        <dbReference type="EMBL" id="OMP12781.1"/>
    </source>
</evidence>
<organism evidence="2 3">
    <name type="scientific">Corchorus olitorius</name>
    <dbReference type="NCBI Taxonomy" id="93759"/>
    <lineage>
        <taxon>Eukaryota</taxon>
        <taxon>Viridiplantae</taxon>
        <taxon>Streptophyta</taxon>
        <taxon>Embryophyta</taxon>
        <taxon>Tracheophyta</taxon>
        <taxon>Spermatophyta</taxon>
        <taxon>Magnoliopsida</taxon>
        <taxon>eudicotyledons</taxon>
        <taxon>Gunneridae</taxon>
        <taxon>Pentapetalae</taxon>
        <taxon>rosids</taxon>
        <taxon>malvids</taxon>
        <taxon>Malvales</taxon>
        <taxon>Malvaceae</taxon>
        <taxon>Grewioideae</taxon>
        <taxon>Apeibeae</taxon>
        <taxon>Corchorus</taxon>
    </lineage>
</organism>
<dbReference type="AlphaFoldDB" id="A0A1R3L0C8"/>